<dbReference type="SUPFAM" id="SSF55856">
    <property type="entry name" value="Cytochrome b5-like heme/steroid binding domain"/>
    <property type="match status" value="1"/>
</dbReference>
<protein>
    <recommendedName>
        <fullName evidence="2">Cytochrome b5 heme-binding domain-containing protein</fullName>
    </recommendedName>
</protein>
<feature type="domain" description="Cytochrome b5 heme-binding" evidence="2">
    <location>
        <begin position="1"/>
        <end position="80"/>
    </location>
</feature>
<dbReference type="AlphaFoldDB" id="A0A3R5XYM5"/>
<evidence type="ECO:0000259" key="2">
    <source>
        <dbReference type="SMART" id="SM01117"/>
    </source>
</evidence>
<dbReference type="Proteomes" id="UP000287502">
    <property type="component" value="Chromosome"/>
</dbReference>
<evidence type="ECO:0000313" key="4">
    <source>
        <dbReference type="Proteomes" id="UP000287502"/>
    </source>
</evidence>
<keyword evidence="1" id="KW-1133">Transmembrane helix</keyword>
<dbReference type="InterPro" id="IPR036400">
    <property type="entry name" value="Cyt_B5-like_heme/steroid_sf"/>
</dbReference>
<dbReference type="KEGG" id="gtl:EP073_11210"/>
<reference evidence="3 4" key="1">
    <citation type="submission" date="2019-01" db="EMBL/GenBank/DDBJ databases">
        <title>Geovibrio thiophilus DSM 11263, complete genome.</title>
        <authorList>
            <person name="Spring S."/>
            <person name="Bunk B."/>
            <person name="Sproer C."/>
        </authorList>
    </citation>
    <scope>NUCLEOTIDE SEQUENCE [LARGE SCALE GENOMIC DNA]</scope>
    <source>
        <strain evidence="3 4">DSM 11263</strain>
    </source>
</reference>
<keyword evidence="1" id="KW-0812">Transmembrane</keyword>
<accession>A0A3R5XYM5</accession>
<dbReference type="InterPro" id="IPR019251">
    <property type="entry name" value="DUF2231_TM"/>
</dbReference>
<keyword evidence="4" id="KW-1185">Reference proteome</keyword>
<evidence type="ECO:0000256" key="1">
    <source>
        <dbReference type="SAM" id="Phobius"/>
    </source>
</evidence>
<feature type="transmembrane region" description="Helical" evidence="1">
    <location>
        <begin position="104"/>
        <end position="127"/>
    </location>
</feature>
<gene>
    <name evidence="3" type="ORF">EP073_11210</name>
</gene>
<dbReference type="SMART" id="SM01117">
    <property type="entry name" value="Cyt-b5"/>
    <property type="match status" value="1"/>
</dbReference>
<dbReference type="RefSeq" id="WP_128467235.1">
    <property type="nucleotide sequence ID" value="NZ_CP035108.1"/>
</dbReference>
<sequence>MDREELSKFDGKEGRRAYIGYKGHVYDVTDSRLWKSGQHVKRHFAGRDLTEDLEKAPHTDEVFSRIQPVEALTESVAQVQSVSSDEFKAMLRDVYRKLHPHPMFIHFPMGLLSFAVFMQAMFLFTGQPSFETTAFHCMAAGGAALIPTIASGFFSWWVNYHYATSNVFITKIAFSALLLLMCTAEMWLRFSDPAISAAGTGVSNLYNGLLFLNLPVMAIIGFNGGKITWG</sequence>
<dbReference type="EMBL" id="CP035108">
    <property type="protein sequence ID" value="QAR33950.1"/>
    <property type="molecule type" value="Genomic_DNA"/>
</dbReference>
<dbReference type="OrthoDB" id="9785263at2"/>
<name>A0A3R5XYM5_9BACT</name>
<feature type="transmembrane region" description="Helical" evidence="1">
    <location>
        <begin position="133"/>
        <end position="156"/>
    </location>
</feature>
<dbReference type="Pfam" id="PF00173">
    <property type="entry name" value="Cyt-b5"/>
    <property type="match status" value="1"/>
</dbReference>
<dbReference type="Pfam" id="PF09990">
    <property type="entry name" value="DUF2231"/>
    <property type="match status" value="1"/>
</dbReference>
<keyword evidence="1" id="KW-0472">Membrane</keyword>
<dbReference type="Gene3D" id="3.10.120.10">
    <property type="entry name" value="Cytochrome b5-like heme/steroid binding domain"/>
    <property type="match status" value="1"/>
</dbReference>
<organism evidence="3 4">
    <name type="scientific">Geovibrio thiophilus</name>
    <dbReference type="NCBI Taxonomy" id="139438"/>
    <lineage>
        <taxon>Bacteria</taxon>
        <taxon>Pseudomonadati</taxon>
        <taxon>Deferribacterota</taxon>
        <taxon>Deferribacteres</taxon>
        <taxon>Deferribacterales</taxon>
        <taxon>Geovibrionaceae</taxon>
        <taxon>Geovibrio</taxon>
    </lineage>
</organism>
<feature type="transmembrane region" description="Helical" evidence="1">
    <location>
        <begin position="208"/>
        <end position="229"/>
    </location>
</feature>
<dbReference type="InterPro" id="IPR001199">
    <property type="entry name" value="Cyt_B5-like_heme/steroid-bd"/>
</dbReference>
<evidence type="ECO:0000313" key="3">
    <source>
        <dbReference type="EMBL" id="QAR33950.1"/>
    </source>
</evidence>
<proteinExistence type="predicted"/>
<feature type="transmembrane region" description="Helical" evidence="1">
    <location>
        <begin position="168"/>
        <end position="188"/>
    </location>
</feature>